<dbReference type="EMBL" id="MU266344">
    <property type="protein sequence ID" value="KAH7929146.1"/>
    <property type="molecule type" value="Genomic_DNA"/>
</dbReference>
<name>A0ACB8BVP6_9AGAM</name>
<comment type="caution">
    <text evidence="1">The sequence shown here is derived from an EMBL/GenBank/DDBJ whole genome shotgun (WGS) entry which is preliminary data.</text>
</comment>
<dbReference type="Proteomes" id="UP000790709">
    <property type="component" value="Unassembled WGS sequence"/>
</dbReference>
<accession>A0ACB8BVP6</accession>
<gene>
    <name evidence="1" type="ORF">BV22DRAFT_1081458</name>
</gene>
<keyword evidence="2" id="KW-1185">Reference proteome</keyword>
<sequence>MSSAVLKFSGTIGMRNHIDKRSATIMAFSHFVLENTACEYMFADIQGSVDRGILREQALVLTLFDPMTHTPRGESGMGDFGLEGLQDFATSHQCTNICHSLGLCATSAIQETLDQMN</sequence>
<evidence type="ECO:0000313" key="2">
    <source>
        <dbReference type="Proteomes" id="UP000790709"/>
    </source>
</evidence>
<protein>
    <submittedName>
        <fullName evidence="1">Uncharacterized protein</fullName>
    </submittedName>
</protein>
<evidence type="ECO:0000313" key="1">
    <source>
        <dbReference type="EMBL" id="KAH7929146.1"/>
    </source>
</evidence>
<organism evidence="1 2">
    <name type="scientific">Leucogyrophana mollusca</name>
    <dbReference type="NCBI Taxonomy" id="85980"/>
    <lineage>
        <taxon>Eukaryota</taxon>
        <taxon>Fungi</taxon>
        <taxon>Dikarya</taxon>
        <taxon>Basidiomycota</taxon>
        <taxon>Agaricomycotina</taxon>
        <taxon>Agaricomycetes</taxon>
        <taxon>Agaricomycetidae</taxon>
        <taxon>Boletales</taxon>
        <taxon>Boletales incertae sedis</taxon>
        <taxon>Leucogyrophana</taxon>
    </lineage>
</organism>
<reference evidence="1" key="1">
    <citation type="journal article" date="2021" name="New Phytol.">
        <title>Evolutionary innovations through gain and loss of genes in the ectomycorrhizal Boletales.</title>
        <authorList>
            <person name="Wu G."/>
            <person name="Miyauchi S."/>
            <person name="Morin E."/>
            <person name="Kuo A."/>
            <person name="Drula E."/>
            <person name="Varga T."/>
            <person name="Kohler A."/>
            <person name="Feng B."/>
            <person name="Cao Y."/>
            <person name="Lipzen A."/>
            <person name="Daum C."/>
            <person name="Hundley H."/>
            <person name="Pangilinan J."/>
            <person name="Johnson J."/>
            <person name="Barry K."/>
            <person name="LaButti K."/>
            <person name="Ng V."/>
            <person name="Ahrendt S."/>
            <person name="Min B."/>
            <person name="Choi I.G."/>
            <person name="Park H."/>
            <person name="Plett J.M."/>
            <person name="Magnuson J."/>
            <person name="Spatafora J.W."/>
            <person name="Nagy L.G."/>
            <person name="Henrissat B."/>
            <person name="Grigoriev I.V."/>
            <person name="Yang Z.L."/>
            <person name="Xu J."/>
            <person name="Martin F.M."/>
        </authorList>
    </citation>
    <scope>NUCLEOTIDE SEQUENCE</scope>
    <source>
        <strain evidence="1">KUC20120723A-06</strain>
    </source>
</reference>
<proteinExistence type="predicted"/>